<dbReference type="GO" id="GO:0016493">
    <property type="term" value="F:C-C chemokine receptor activity"/>
    <property type="evidence" value="ECO:0007669"/>
    <property type="project" value="TreeGrafter"/>
</dbReference>
<dbReference type="InterPro" id="IPR000276">
    <property type="entry name" value="GPCR_Rhodpsn"/>
</dbReference>
<feature type="transmembrane region" description="Helical" evidence="10">
    <location>
        <begin position="515"/>
        <end position="534"/>
    </location>
</feature>
<feature type="transmembrane region" description="Helical" evidence="10">
    <location>
        <begin position="106"/>
        <end position="128"/>
    </location>
</feature>
<dbReference type="GO" id="GO:0060326">
    <property type="term" value="P:cell chemotaxis"/>
    <property type="evidence" value="ECO:0007669"/>
    <property type="project" value="TreeGrafter"/>
</dbReference>
<dbReference type="InterPro" id="IPR017452">
    <property type="entry name" value="GPCR_Rhodpsn_7TM"/>
</dbReference>
<evidence type="ECO:0000256" key="1">
    <source>
        <dbReference type="ARBA" id="ARBA00004651"/>
    </source>
</evidence>
<dbReference type="GO" id="GO:0007204">
    <property type="term" value="P:positive regulation of cytosolic calcium ion concentration"/>
    <property type="evidence" value="ECO:0007669"/>
    <property type="project" value="TreeGrafter"/>
</dbReference>
<keyword evidence="5 9" id="KW-0297">G-protein coupled receptor</keyword>
<protein>
    <recommendedName>
        <fullName evidence="11">G-protein coupled receptors family 1 profile domain-containing protein</fullName>
    </recommendedName>
</protein>
<dbReference type="PANTHER" id="PTHR10489:SF627">
    <property type="entry name" value="C-C CHEMOKINE RECEPTOR TYPE 8"/>
    <property type="match status" value="1"/>
</dbReference>
<dbReference type="PANTHER" id="PTHR10489">
    <property type="entry name" value="CELL ADHESION MOLECULE"/>
    <property type="match status" value="1"/>
</dbReference>
<dbReference type="InterPro" id="IPR000355">
    <property type="entry name" value="Chemokine_rcpt"/>
</dbReference>
<dbReference type="GO" id="GO:0009897">
    <property type="term" value="C:external side of plasma membrane"/>
    <property type="evidence" value="ECO:0007669"/>
    <property type="project" value="TreeGrafter"/>
</dbReference>
<dbReference type="EMBL" id="JAROKS010000016">
    <property type="protein sequence ID" value="KAK1794568.1"/>
    <property type="molecule type" value="Genomic_DNA"/>
</dbReference>
<comment type="caution">
    <text evidence="12">The sequence shown here is derived from an EMBL/GenBank/DDBJ whole genome shotgun (WGS) entry which is preliminary data.</text>
</comment>
<feature type="transmembrane region" description="Helical" evidence="10">
    <location>
        <begin position="320"/>
        <end position="341"/>
    </location>
</feature>
<evidence type="ECO:0000313" key="12">
    <source>
        <dbReference type="EMBL" id="KAK1794568.1"/>
    </source>
</evidence>
<feature type="transmembrane region" description="Helical" evidence="10">
    <location>
        <begin position="73"/>
        <end position="94"/>
    </location>
</feature>
<sequence length="605" mass="69123">MAEKRYNHCHSTWFFFLIASTISAWNNITSAPKYTTEPDVSTEDIYYYYFNTDIDESFGICDYGSHDKHFLPVLYSLFFVVGFLGNALVVWVILGGAHLRSMTDVCLLNLAFADLLLVICLPFLAHYARDHWVFGSAMCTVVLGSYYVGFYSGIFFIILMSVDRYLPVVHAVFALRIRTKAFGILSSAIVWVFAVMASFPELMYLRVETFNNTQLCKAYPNDHKQHDLRVIGFFKMNVLGLLKTQTWCQAMENSTASLLITRSLIASTISAWNNITSAPKYTTEPDVSTEDIYYDYYNTDIGESFGICDYGSHDKHFLPVLYSLFFVVGFLGNALVVWVILGGAHLRSMTDVCLLNLAFADLLLVICLPFLAHYARDHWVFGSAMCTVVLGSYYVGFYSGIFFIVLMSVDRYLAVVHAVFALRIRTKAFGILSSALVWVVAVMASFPELMYLRVETFNNTQLCSAYPNKHKQHDLRVIGFLKMNVLGLLLPLAIMGFCYWKVLRRLLKLRASKQQAVRLVVVVMAVFYCCWTPYNVVVFLKNLELKGIWETDCESSKRIQKFKRQLVKLLRKTPCIKLQFMKKYFPSVTGSVYSQTTTVEEHFQQ</sequence>
<name>A0AAD9DVD1_9TELE</name>
<dbReference type="SUPFAM" id="SSF81321">
    <property type="entry name" value="Family A G protein-coupled receptor-like"/>
    <property type="match status" value="2"/>
</dbReference>
<evidence type="ECO:0000256" key="9">
    <source>
        <dbReference type="RuleBase" id="RU000688"/>
    </source>
</evidence>
<dbReference type="Pfam" id="PF00001">
    <property type="entry name" value="7tm_1"/>
    <property type="match status" value="2"/>
</dbReference>
<dbReference type="InterPro" id="IPR050119">
    <property type="entry name" value="CCR1-9-like"/>
</dbReference>
<evidence type="ECO:0000259" key="11">
    <source>
        <dbReference type="PROSITE" id="PS50262"/>
    </source>
</evidence>
<keyword evidence="6 10" id="KW-0472">Membrane</keyword>
<feature type="transmembrane region" description="Helical" evidence="10">
    <location>
        <begin position="353"/>
        <end position="375"/>
    </location>
</feature>
<feature type="transmembrane region" description="Helical" evidence="10">
    <location>
        <begin position="12"/>
        <end position="28"/>
    </location>
</feature>
<evidence type="ECO:0000256" key="8">
    <source>
        <dbReference type="ARBA" id="ARBA00023224"/>
    </source>
</evidence>
<evidence type="ECO:0000256" key="6">
    <source>
        <dbReference type="ARBA" id="ARBA00023136"/>
    </source>
</evidence>
<proteinExistence type="inferred from homology"/>
<dbReference type="GO" id="GO:0019957">
    <property type="term" value="F:C-C chemokine binding"/>
    <property type="evidence" value="ECO:0007669"/>
    <property type="project" value="TreeGrafter"/>
</dbReference>
<comment type="similarity">
    <text evidence="9">Belongs to the G-protein coupled receptor 1 family.</text>
</comment>
<evidence type="ECO:0000256" key="5">
    <source>
        <dbReference type="ARBA" id="ARBA00023040"/>
    </source>
</evidence>
<keyword evidence="13" id="KW-1185">Reference proteome</keyword>
<dbReference type="Gene3D" id="1.20.1070.10">
    <property type="entry name" value="Rhodopsin 7-helix transmembrane proteins"/>
    <property type="match status" value="2"/>
</dbReference>
<reference evidence="12" key="1">
    <citation type="submission" date="2023-03" db="EMBL/GenBank/DDBJ databases">
        <title>Electrophorus voltai genome.</title>
        <authorList>
            <person name="Bian C."/>
        </authorList>
    </citation>
    <scope>NUCLEOTIDE SEQUENCE</scope>
    <source>
        <strain evidence="12">CB-2022</strain>
        <tissue evidence="12">Muscle</tissue>
    </source>
</reference>
<keyword evidence="8 9" id="KW-0807">Transducer</keyword>
<evidence type="ECO:0000256" key="2">
    <source>
        <dbReference type="ARBA" id="ARBA00022475"/>
    </source>
</evidence>
<dbReference type="PRINTS" id="PR00237">
    <property type="entry name" value="GPCRRHODOPSN"/>
</dbReference>
<dbReference type="PRINTS" id="PR00657">
    <property type="entry name" value="CCCHEMOKINER"/>
</dbReference>
<evidence type="ECO:0000256" key="3">
    <source>
        <dbReference type="ARBA" id="ARBA00022692"/>
    </source>
</evidence>
<feature type="transmembrane region" description="Helical" evidence="10">
    <location>
        <begin position="381"/>
        <end position="407"/>
    </location>
</feature>
<organism evidence="12 13">
    <name type="scientific">Electrophorus voltai</name>
    <dbReference type="NCBI Taxonomy" id="2609070"/>
    <lineage>
        <taxon>Eukaryota</taxon>
        <taxon>Metazoa</taxon>
        <taxon>Chordata</taxon>
        <taxon>Craniata</taxon>
        <taxon>Vertebrata</taxon>
        <taxon>Euteleostomi</taxon>
        <taxon>Actinopterygii</taxon>
        <taxon>Neopterygii</taxon>
        <taxon>Teleostei</taxon>
        <taxon>Ostariophysi</taxon>
        <taxon>Gymnotiformes</taxon>
        <taxon>Gymnotoidei</taxon>
        <taxon>Gymnotidae</taxon>
        <taxon>Electrophorus</taxon>
    </lineage>
</organism>
<keyword evidence="4 10" id="KW-1133">Transmembrane helix</keyword>
<feature type="domain" description="G-protein coupled receptors family 1 profile" evidence="11">
    <location>
        <begin position="85"/>
        <end position="216"/>
    </location>
</feature>
<feature type="transmembrane region" description="Helical" evidence="10">
    <location>
        <begin position="134"/>
        <end position="160"/>
    </location>
</feature>
<dbReference type="Proteomes" id="UP001239994">
    <property type="component" value="Unassembled WGS sequence"/>
</dbReference>
<keyword evidence="7 9" id="KW-0675">Receptor</keyword>
<dbReference type="GO" id="GO:0019722">
    <property type="term" value="P:calcium-mediated signaling"/>
    <property type="evidence" value="ECO:0007669"/>
    <property type="project" value="TreeGrafter"/>
</dbReference>
<evidence type="ECO:0000256" key="7">
    <source>
        <dbReference type="ARBA" id="ARBA00023170"/>
    </source>
</evidence>
<keyword evidence="2" id="KW-1003">Cell membrane</keyword>
<evidence type="ECO:0000313" key="13">
    <source>
        <dbReference type="Proteomes" id="UP001239994"/>
    </source>
</evidence>
<feature type="transmembrane region" description="Helical" evidence="10">
    <location>
        <begin position="428"/>
        <end position="446"/>
    </location>
</feature>
<comment type="subcellular location">
    <subcellularLocation>
        <location evidence="1">Cell membrane</location>
        <topology evidence="1">Multi-pass membrane protein</topology>
    </subcellularLocation>
</comment>
<feature type="transmembrane region" description="Helical" evidence="10">
    <location>
        <begin position="485"/>
        <end position="503"/>
    </location>
</feature>
<dbReference type="CDD" id="cd14984">
    <property type="entry name" value="7tmA_Chemokine_R"/>
    <property type="match status" value="1"/>
</dbReference>
<evidence type="ECO:0000256" key="4">
    <source>
        <dbReference type="ARBA" id="ARBA00022989"/>
    </source>
</evidence>
<accession>A0AAD9DVD1</accession>
<dbReference type="PROSITE" id="PS50262">
    <property type="entry name" value="G_PROTEIN_RECEP_F1_2"/>
    <property type="match status" value="2"/>
</dbReference>
<dbReference type="GO" id="GO:0006955">
    <property type="term" value="P:immune response"/>
    <property type="evidence" value="ECO:0007669"/>
    <property type="project" value="TreeGrafter"/>
</dbReference>
<feature type="transmembrane region" description="Helical" evidence="10">
    <location>
        <begin position="181"/>
        <end position="199"/>
    </location>
</feature>
<dbReference type="PROSITE" id="PS00237">
    <property type="entry name" value="G_PROTEIN_RECEP_F1_1"/>
    <property type="match status" value="1"/>
</dbReference>
<gene>
    <name evidence="12" type="ORF">P4O66_001296</name>
</gene>
<evidence type="ECO:0000256" key="10">
    <source>
        <dbReference type="SAM" id="Phobius"/>
    </source>
</evidence>
<feature type="domain" description="G-protein coupled receptors family 1 profile" evidence="11">
    <location>
        <begin position="332"/>
        <end position="540"/>
    </location>
</feature>
<dbReference type="AlphaFoldDB" id="A0AAD9DVD1"/>
<keyword evidence="3 9" id="KW-0812">Transmembrane</keyword>